<evidence type="ECO:0000313" key="1">
    <source>
        <dbReference type="Proteomes" id="UP000694844"/>
    </source>
</evidence>
<dbReference type="RefSeq" id="XP_022334213.1">
    <property type="nucleotide sequence ID" value="XM_022478505.1"/>
</dbReference>
<dbReference type="Proteomes" id="UP000694844">
    <property type="component" value="Chromosome 1"/>
</dbReference>
<dbReference type="OrthoDB" id="6160471at2759"/>
<dbReference type="AlphaFoldDB" id="A0A8B8E375"/>
<sequence>MASFDLGFDVAASPEISPEDADILNDIFSQDIVFEEVVMSTSTYEAQQELDKAFSEDRKENFAPPKVEISQKRFKSVTESELKELEDKRQSEATKKSTKWGVKLFQEWNIEVFGEMVDLTTITSTNLDQILGKFYAEATPKQSTKRKTEMTTECALEYNINSYKAIRSAINRHLHDLGRDLDIVRGREFKRSNAILDGKLEEKFGTGADKTN</sequence>
<organism evidence="1 2">
    <name type="scientific">Crassostrea virginica</name>
    <name type="common">Eastern oyster</name>
    <dbReference type="NCBI Taxonomy" id="6565"/>
    <lineage>
        <taxon>Eukaryota</taxon>
        <taxon>Metazoa</taxon>
        <taxon>Spiralia</taxon>
        <taxon>Lophotrochozoa</taxon>
        <taxon>Mollusca</taxon>
        <taxon>Bivalvia</taxon>
        <taxon>Autobranchia</taxon>
        <taxon>Pteriomorphia</taxon>
        <taxon>Ostreida</taxon>
        <taxon>Ostreoidea</taxon>
        <taxon>Ostreidae</taxon>
        <taxon>Crassostrea</taxon>
    </lineage>
</organism>
<proteinExistence type="predicted"/>
<dbReference type="InterPro" id="IPR052787">
    <property type="entry name" value="MAVS"/>
</dbReference>
<name>A0A8B8E375_CRAVI</name>
<dbReference type="GeneID" id="111131125"/>
<reference evidence="2" key="2">
    <citation type="submission" date="2025-08" db="UniProtKB">
        <authorList>
            <consortium name="RefSeq"/>
        </authorList>
    </citation>
    <scope>IDENTIFICATION</scope>
    <source>
        <tissue evidence="2">Whole sample</tissue>
    </source>
</reference>
<gene>
    <name evidence="2" type="primary">LOC111131125</name>
</gene>
<reference evidence="1" key="1">
    <citation type="submission" date="2024-06" db="UniProtKB">
        <authorList>
            <consortium name="RefSeq"/>
        </authorList>
    </citation>
    <scope>NUCLEOTIDE SEQUENCE [LARGE SCALE GENOMIC DNA]</scope>
</reference>
<protein>
    <submittedName>
        <fullName evidence="2">Uncharacterized protein LOC111131125</fullName>
    </submittedName>
</protein>
<dbReference type="PANTHER" id="PTHR21446">
    <property type="entry name" value="DUF3504 DOMAIN-CONTAINING PROTEIN"/>
    <property type="match status" value="1"/>
</dbReference>
<keyword evidence="1" id="KW-1185">Reference proteome</keyword>
<accession>A0A8B8E375</accession>
<dbReference type="PANTHER" id="PTHR21446:SF12">
    <property type="entry name" value="POTASSIUM CHANNEL TETRAMERIZATION DOMAIN CONTAINING 1"/>
    <property type="match status" value="1"/>
</dbReference>
<evidence type="ECO:0000313" key="2">
    <source>
        <dbReference type="RefSeq" id="XP_022334213.1"/>
    </source>
</evidence>
<dbReference type="KEGG" id="cvn:111131125"/>